<gene>
    <name evidence="6" type="ORF">GCM10009786_00690</name>
</gene>
<protein>
    <submittedName>
        <fullName evidence="6">Site-specific DNA-methyltransferase</fullName>
    </submittedName>
</protein>
<keyword evidence="4" id="KW-0949">S-adenosyl-L-methionine</keyword>
<keyword evidence="2" id="KW-0489">Methyltransferase</keyword>
<dbReference type="Proteomes" id="UP001501084">
    <property type="component" value="Unassembled WGS sequence"/>
</dbReference>
<accession>A0ABP5MSE3</accession>
<dbReference type="InterPro" id="IPR029063">
    <property type="entry name" value="SAM-dependent_MTases_sf"/>
</dbReference>
<comment type="similarity">
    <text evidence="1">Belongs to the N(4)/N(6)-methyltransferase family.</text>
</comment>
<dbReference type="InterPro" id="IPR002941">
    <property type="entry name" value="DNA_methylase_N4/N6"/>
</dbReference>
<evidence type="ECO:0000256" key="1">
    <source>
        <dbReference type="ARBA" id="ARBA00006594"/>
    </source>
</evidence>
<dbReference type="EMBL" id="BAAAOP010000001">
    <property type="protein sequence ID" value="GAA2185221.1"/>
    <property type="molecule type" value="Genomic_DNA"/>
</dbReference>
<keyword evidence="7" id="KW-1185">Reference proteome</keyword>
<dbReference type="PIRSF" id="PIRSF015855">
    <property type="entry name" value="TypeIII_Mtase_mKpnI"/>
    <property type="match status" value="1"/>
</dbReference>
<organism evidence="6 7">
    <name type="scientific">Leucobacter alluvii</name>
    <dbReference type="NCBI Taxonomy" id="340321"/>
    <lineage>
        <taxon>Bacteria</taxon>
        <taxon>Bacillati</taxon>
        <taxon>Actinomycetota</taxon>
        <taxon>Actinomycetes</taxon>
        <taxon>Micrococcales</taxon>
        <taxon>Microbacteriaceae</taxon>
        <taxon>Leucobacter</taxon>
    </lineage>
</organism>
<sequence>MEKLRMTSPDLTDANITKLAELFPTVVTETLDEDGKLKRAIDFDLLRQELSDHIVEGPQERYQLEWPGKRAAAFTANAPIAKTLRPVREESVDFDTTKNLFIEGDNLDALKLLQESYLGKVKLIYIDPPYNTGNDFIYEDDFAESSEEYLARSGQRSDSGERLVANPESNGRFHSDWLSMMYPRLRLSRNLLSDDGLFVASIDENEVSNLRALCDEVFGAANFVFQIAVLSNPKGRNQDKYVARCHEYLVGYSRQRLPKGAVSVPRPTSEIEKNFRLRDDRGAYRELELRNTHREFGRFNRPNLYYPFFVDAVGTVSLNEVPGSTTVLPNWDDGFEGCWTWSAAKSQEQIDELVGKQVGGNWKVYRKAYAIGEDGVSMKQVKSLWAERQFHTEVGQADFGELFGNREKLFQAPKPVDLVRQVIMMGAAEDSIILDFFAGSGTTAHAVLEANAEDGGSRRFILVQLDEETDPLSEAAKAGYRTISQLSRERVRRAAQAVDFGEQASASIDRGFRALRVDSTNMIDVACSPDDLVQASLSGFANSVKEGRGEEDLLFQVLLEAGLEITEPVSAETLAGQRYWTFAGDALMACFADEVTDVVVRTIAVRRPLRAVFKDSGFANDSARINAEQIFRELSPETEVRTI</sequence>
<dbReference type="Pfam" id="PF01555">
    <property type="entry name" value="N6_N4_Mtase"/>
    <property type="match status" value="1"/>
</dbReference>
<evidence type="ECO:0000256" key="3">
    <source>
        <dbReference type="ARBA" id="ARBA00022679"/>
    </source>
</evidence>
<evidence type="ECO:0000259" key="5">
    <source>
        <dbReference type="Pfam" id="PF01555"/>
    </source>
</evidence>
<proteinExistence type="inferred from homology"/>
<dbReference type="PRINTS" id="PR00506">
    <property type="entry name" value="D21N6MTFRASE"/>
</dbReference>
<comment type="caution">
    <text evidence="6">The sequence shown here is derived from an EMBL/GenBank/DDBJ whole genome shotgun (WGS) entry which is preliminary data.</text>
</comment>
<dbReference type="InterPro" id="IPR002295">
    <property type="entry name" value="N4/N6-MTase_EcoPI_Mod-like"/>
</dbReference>
<name>A0ABP5MSE3_9MICO</name>
<feature type="domain" description="DNA methylase N-4/N-6" evidence="5">
    <location>
        <begin position="121"/>
        <end position="468"/>
    </location>
</feature>
<dbReference type="RefSeq" id="WP_346056917.1">
    <property type="nucleotide sequence ID" value="NZ_BAAAOP010000001.1"/>
</dbReference>
<evidence type="ECO:0000313" key="6">
    <source>
        <dbReference type="EMBL" id="GAA2185221.1"/>
    </source>
</evidence>
<evidence type="ECO:0000313" key="7">
    <source>
        <dbReference type="Proteomes" id="UP001501084"/>
    </source>
</evidence>
<dbReference type="Gene3D" id="3.40.50.150">
    <property type="entry name" value="Vaccinia Virus protein VP39"/>
    <property type="match status" value="1"/>
</dbReference>
<dbReference type="InterPro" id="IPR002052">
    <property type="entry name" value="DNA_methylase_N6_adenine_CS"/>
</dbReference>
<reference evidence="7" key="1">
    <citation type="journal article" date="2019" name="Int. J. Syst. Evol. Microbiol.">
        <title>The Global Catalogue of Microorganisms (GCM) 10K type strain sequencing project: providing services to taxonomists for standard genome sequencing and annotation.</title>
        <authorList>
            <consortium name="The Broad Institute Genomics Platform"/>
            <consortium name="The Broad Institute Genome Sequencing Center for Infectious Disease"/>
            <person name="Wu L."/>
            <person name="Ma J."/>
        </authorList>
    </citation>
    <scope>NUCLEOTIDE SEQUENCE [LARGE SCALE GENOMIC DNA]</scope>
    <source>
        <strain evidence="7">JCM 14919</strain>
    </source>
</reference>
<dbReference type="SUPFAM" id="SSF53335">
    <property type="entry name" value="S-adenosyl-L-methionine-dependent methyltransferases"/>
    <property type="match status" value="1"/>
</dbReference>
<evidence type="ECO:0000256" key="2">
    <source>
        <dbReference type="ARBA" id="ARBA00022603"/>
    </source>
</evidence>
<keyword evidence="3" id="KW-0808">Transferase</keyword>
<dbReference type="PROSITE" id="PS00092">
    <property type="entry name" value="N6_MTASE"/>
    <property type="match status" value="1"/>
</dbReference>
<evidence type="ECO:0000256" key="4">
    <source>
        <dbReference type="ARBA" id="ARBA00022691"/>
    </source>
</evidence>